<keyword evidence="2 6" id="KW-0805">Transcription regulation</keyword>
<comment type="similarity">
    <text evidence="1 6">Belongs to the sigma-70 factor family. ECF subfamily.</text>
</comment>
<dbReference type="InterPro" id="IPR007627">
    <property type="entry name" value="RNA_pol_sigma70_r2"/>
</dbReference>
<dbReference type="InterPro" id="IPR013325">
    <property type="entry name" value="RNA_pol_sigma_r2"/>
</dbReference>
<accession>A0AAU7V8Z1</accession>
<dbReference type="GO" id="GO:0016987">
    <property type="term" value="F:sigma factor activity"/>
    <property type="evidence" value="ECO:0007669"/>
    <property type="project" value="UniProtKB-KW"/>
</dbReference>
<dbReference type="Gene3D" id="1.10.10.10">
    <property type="entry name" value="Winged helix-like DNA-binding domain superfamily/Winged helix DNA-binding domain"/>
    <property type="match status" value="1"/>
</dbReference>
<dbReference type="PROSITE" id="PS01063">
    <property type="entry name" value="SIGMA70_ECF"/>
    <property type="match status" value="1"/>
</dbReference>
<dbReference type="Gene3D" id="1.10.1740.10">
    <property type="match status" value="1"/>
</dbReference>
<keyword evidence="4 6" id="KW-0238">DNA-binding</keyword>
<dbReference type="NCBIfam" id="TIGR02937">
    <property type="entry name" value="sigma70-ECF"/>
    <property type="match status" value="1"/>
</dbReference>
<dbReference type="EMBL" id="CP138335">
    <property type="protein sequence ID" value="XBW08483.1"/>
    <property type="molecule type" value="Genomic_DNA"/>
</dbReference>
<dbReference type="AlphaFoldDB" id="A0AAU7V8Z1"/>
<feature type="domain" description="RNA polymerase sigma factor 70 region 4 type 2" evidence="8">
    <location>
        <begin position="128"/>
        <end position="179"/>
    </location>
</feature>
<gene>
    <name evidence="9" type="ORF">SAC06_02695</name>
</gene>
<dbReference type="RefSeq" id="WP_350258683.1">
    <property type="nucleotide sequence ID" value="NZ_CP138335.1"/>
</dbReference>
<evidence type="ECO:0000256" key="6">
    <source>
        <dbReference type="RuleBase" id="RU000716"/>
    </source>
</evidence>
<name>A0AAU7V8Z1_9ACTO</name>
<dbReference type="InterPro" id="IPR039425">
    <property type="entry name" value="RNA_pol_sigma-70-like"/>
</dbReference>
<dbReference type="Pfam" id="PF04542">
    <property type="entry name" value="Sigma70_r2"/>
    <property type="match status" value="1"/>
</dbReference>
<dbReference type="SUPFAM" id="SSF88946">
    <property type="entry name" value="Sigma2 domain of RNA polymerase sigma factors"/>
    <property type="match status" value="1"/>
</dbReference>
<dbReference type="InterPro" id="IPR013249">
    <property type="entry name" value="RNA_pol_sigma70_r4_t2"/>
</dbReference>
<evidence type="ECO:0000256" key="2">
    <source>
        <dbReference type="ARBA" id="ARBA00023015"/>
    </source>
</evidence>
<organism evidence="9">
    <name type="scientific">Scrofimicrobium appendicitidis</name>
    <dbReference type="NCBI Taxonomy" id="3079930"/>
    <lineage>
        <taxon>Bacteria</taxon>
        <taxon>Bacillati</taxon>
        <taxon>Actinomycetota</taxon>
        <taxon>Actinomycetes</taxon>
        <taxon>Actinomycetales</taxon>
        <taxon>Actinomycetaceae</taxon>
        <taxon>Scrofimicrobium</taxon>
    </lineage>
</organism>
<dbReference type="SUPFAM" id="SSF88659">
    <property type="entry name" value="Sigma3 and sigma4 domains of RNA polymerase sigma factors"/>
    <property type="match status" value="1"/>
</dbReference>
<dbReference type="InterPro" id="IPR036388">
    <property type="entry name" value="WH-like_DNA-bd_sf"/>
</dbReference>
<proteinExistence type="inferred from homology"/>
<feature type="domain" description="RNA polymerase sigma-70 region 2" evidence="7">
    <location>
        <begin position="36"/>
        <end position="98"/>
    </location>
</feature>
<dbReference type="InterPro" id="IPR014284">
    <property type="entry name" value="RNA_pol_sigma-70_dom"/>
</dbReference>
<dbReference type="InterPro" id="IPR013324">
    <property type="entry name" value="RNA_pol_sigma_r3/r4-like"/>
</dbReference>
<keyword evidence="5 6" id="KW-0804">Transcription</keyword>
<dbReference type="GO" id="GO:0006950">
    <property type="term" value="P:response to stress"/>
    <property type="evidence" value="ECO:0007669"/>
    <property type="project" value="UniProtKB-ARBA"/>
</dbReference>
<dbReference type="PANTHER" id="PTHR43133:SF59">
    <property type="entry name" value="ECF RNA POLYMERASE SIGMA FACTOR SIGR"/>
    <property type="match status" value="1"/>
</dbReference>
<dbReference type="GO" id="GO:0003677">
    <property type="term" value="F:DNA binding"/>
    <property type="evidence" value="ECO:0007669"/>
    <property type="project" value="UniProtKB-KW"/>
</dbReference>
<evidence type="ECO:0000259" key="8">
    <source>
        <dbReference type="Pfam" id="PF08281"/>
    </source>
</evidence>
<protein>
    <recommendedName>
        <fullName evidence="6">RNA polymerase sigma factor</fullName>
    </recommendedName>
</protein>
<dbReference type="GO" id="GO:0006352">
    <property type="term" value="P:DNA-templated transcription initiation"/>
    <property type="evidence" value="ECO:0007669"/>
    <property type="project" value="InterPro"/>
</dbReference>
<dbReference type="Pfam" id="PF08281">
    <property type="entry name" value="Sigma70_r4_2"/>
    <property type="match status" value="1"/>
</dbReference>
<dbReference type="KEGG" id="sapp:SAC06_02695"/>
<evidence type="ECO:0000256" key="3">
    <source>
        <dbReference type="ARBA" id="ARBA00023082"/>
    </source>
</evidence>
<reference evidence="9" key="1">
    <citation type="submission" date="2023-11" db="EMBL/GenBank/DDBJ databases">
        <title>Scrofimicrobium hongkongense sp. nov., isolated from a patient with peritonitis.</title>
        <authorList>
            <person name="Lao H.Y."/>
            <person name="Wong A.Y.P."/>
            <person name="Ng T.L."/>
            <person name="Wong R.Y.L."/>
            <person name="Yau M.C.Y."/>
            <person name="Lam J.Y.W."/>
            <person name="Siu G.K.H."/>
        </authorList>
    </citation>
    <scope>NUCLEOTIDE SEQUENCE</scope>
    <source>
        <strain evidence="9">R131</strain>
    </source>
</reference>
<dbReference type="InterPro" id="IPR000838">
    <property type="entry name" value="RNA_pol_sigma70_ECF_CS"/>
</dbReference>
<evidence type="ECO:0000256" key="1">
    <source>
        <dbReference type="ARBA" id="ARBA00010641"/>
    </source>
</evidence>
<dbReference type="CDD" id="cd06171">
    <property type="entry name" value="Sigma70_r4"/>
    <property type="match status" value="1"/>
</dbReference>
<evidence type="ECO:0000256" key="4">
    <source>
        <dbReference type="ARBA" id="ARBA00023125"/>
    </source>
</evidence>
<sequence>MEPLDTPPLLEAGPGSERDKILTQEAVFAEEALPLLDQMYGAALGLTRNPTDAEDLVQETFLRAYDRFDQYTPGTNIKAWLYRILTNLYISRYRKVQREPAQDELEESGTTDGRSAEAEAIAALTEEQARAAVDNLPETFRLPVYLADVEGFSYREIAEMLEIPPGTVMSRIHRGRKMLRSALMEVAAEYGIGI</sequence>
<evidence type="ECO:0000259" key="7">
    <source>
        <dbReference type="Pfam" id="PF04542"/>
    </source>
</evidence>
<evidence type="ECO:0000256" key="5">
    <source>
        <dbReference type="ARBA" id="ARBA00023163"/>
    </source>
</evidence>
<keyword evidence="3 6" id="KW-0731">Sigma factor</keyword>
<evidence type="ECO:0000313" key="9">
    <source>
        <dbReference type="EMBL" id="XBW08483.1"/>
    </source>
</evidence>
<dbReference type="PANTHER" id="PTHR43133">
    <property type="entry name" value="RNA POLYMERASE ECF-TYPE SIGMA FACTO"/>
    <property type="match status" value="1"/>
</dbReference>